<gene>
    <name evidence="2" type="ORF">PCOR1329_LOCUS54011</name>
</gene>
<feature type="compositionally biased region" description="Low complexity" evidence="1">
    <location>
        <begin position="40"/>
        <end position="55"/>
    </location>
</feature>
<evidence type="ECO:0000313" key="3">
    <source>
        <dbReference type="Proteomes" id="UP001189429"/>
    </source>
</evidence>
<feature type="region of interest" description="Disordered" evidence="1">
    <location>
        <begin position="14"/>
        <end position="65"/>
    </location>
</feature>
<evidence type="ECO:0000256" key="1">
    <source>
        <dbReference type="SAM" id="MobiDB-lite"/>
    </source>
</evidence>
<comment type="caution">
    <text evidence="2">The sequence shown here is derived from an EMBL/GenBank/DDBJ whole genome shotgun (WGS) entry which is preliminary data.</text>
</comment>
<organism evidence="2 3">
    <name type="scientific">Prorocentrum cordatum</name>
    <dbReference type="NCBI Taxonomy" id="2364126"/>
    <lineage>
        <taxon>Eukaryota</taxon>
        <taxon>Sar</taxon>
        <taxon>Alveolata</taxon>
        <taxon>Dinophyceae</taxon>
        <taxon>Prorocentrales</taxon>
        <taxon>Prorocentraceae</taxon>
        <taxon>Prorocentrum</taxon>
    </lineage>
</organism>
<feature type="non-terminal residue" evidence="2">
    <location>
        <position position="177"/>
    </location>
</feature>
<reference evidence="2" key="1">
    <citation type="submission" date="2023-10" db="EMBL/GenBank/DDBJ databases">
        <authorList>
            <person name="Chen Y."/>
            <person name="Shah S."/>
            <person name="Dougan E. K."/>
            <person name="Thang M."/>
            <person name="Chan C."/>
        </authorList>
    </citation>
    <scope>NUCLEOTIDE SEQUENCE [LARGE SCALE GENOMIC DNA]</scope>
</reference>
<dbReference type="Proteomes" id="UP001189429">
    <property type="component" value="Unassembled WGS sequence"/>
</dbReference>
<feature type="compositionally biased region" description="Low complexity" evidence="1">
    <location>
        <begin position="14"/>
        <end position="28"/>
    </location>
</feature>
<protein>
    <submittedName>
        <fullName evidence="2">Uncharacterized protein</fullName>
    </submittedName>
</protein>
<feature type="non-terminal residue" evidence="2">
    <location>
        <position position="1"/>
    </location>
</feature>
<accession>A0ABN9V4H2</accession>
<keyword evidence="3" id="KW-1185">Reference proteome</keyword>
<name>A0ABN9V4H2_9DINO</name>
<proteinExistence type="predicted"/>
<dbReference type="EMBL" id="CAUYUJ010016593">
    <property type="protein sequence ID" value="CAK0866974.1"/>
    <property type="molecule type" value="Genomic_DNA"/>
</dbReference>
<sequence>VPLPLVGTSRLAGLFDDGGDAAAPFAAPSRAGEQSAAQESRPAAAPVASAPASSPGERRPGAARAQGGILWSGSVRLFRLDDEGAEMQEVDAKEGRGNLFGAALRMSQETDSDLKLIVYSGVKKRVQLSAPVASLELQPPSGESVTFYDESWIYWALQLGAAAEAWALLRLLVAARC</sequence>
<evidence type="ECO:0000313" key="2">
    <source>
        <dbReference type="EMBL" id="CAK0866974.1"/>
    </source>
</evidence>